<protein>
    <recommendedName>
        <fullName evidence="6">Myb-like domain-containing protein</fullName>
    </recommendedName>
</protein>
<dbReference type="PROSITE" id="PS51294">
    <property type="entry name" value="HTH_MYB"/>
    <property type="match status" value="1"/>
</dbReference>
<name>A0ABQ9NJQ5_9PEZI</name>
<comment type="caution">
    <text evidence="4">The sequence shown here is derived from an EMBL/GenBank/DDBJ whole genome shotgun (WGS) entry which is preliminary data.</text>
</comment>
<dbReference type="InterPro" id="IPR001005">
    <property type="entry name" value="SANT/Myb"/>
</dbReference>
<dbReference type="PROSITE" id="PS50090">
    <property type="entry name" value="MYB_LIKE"/>
    <property type="match status" value="1"/>
</dbReference>
<dbReference type="InterPro" id="IPR017930">
    <property type="entry name" value="Myb_dom"/>
</dbReference>
<dbReference type="InterPro" id="IPR009057">
    <property type="entry name" value="Homeodomain-like_sf"/>
</dbReference>
<feature type="domain" description="Myb-like" evidence="2">
    <location>
        <begin position="225"/>
        <end position="274"/>
    </location>
</feature>
<feature type="compositionally biased region" description="Basic and acidic residues" evidence="1">
    <location>
        <begin position="172"/>
        <end position="203"/>
    </location>
</feature>
<dbReference type="Pfam" id="PF13921">
    <property type="entry name" value="Myb_DNA-bind_6"/>
    <property type="match status" value="1"/>
</dbReference>
<organism evidence="4 5">
    <name type="scientific">Coniosporium apollinis</name>
    <dbReference type="NCBI Taxonomy" id="61459"/>
    <lineage>
        <taxon>Eukaryota</taxon>
        <taxon>Fungi</taxon>
        <taxon>Dikarya</taxon>
        <taxon>Ascomycota</taxon>
        <taxon>Pezizomycotina</taxon>
        <taxon>Dothideomycetes</taxon>
        <taxon>Dothideomycetes incertae sedis</taxon>
        <taxon>Coniosporium</taxon>
    </lineage>
</organism>
<feature type="domain" description="HTH myb-type" evidence="3">
    <location>
        <begin position="225"/>
        <end position="278"/>
    </location>
</feature>
<dbReference type="SUPFAM" id="SSF46689">
    <property type="entry name" value="Homeodomain-like"/>
    <property type="match status" value="1"/>
</dbReference>
<sequence>TSRTVPPTTYVEHCRSLQERDPSRLTGTKSSHDVSHKRCRTIRALRSNAEPDAILPSPVLPQPSNFADTPPWHGRHVSESSELAQPNLSNVTIHSLPSSDTAFVTAIIRDSRDIATFLGARSVTVLQGAPRKLDDVNVKSLPSNLWLLTGIIRNTSDDANLSSSHIAKPNHTHRDSEERTTGPEVLARHDDEWSSDGNEHSSDSDLSEDDLNYKNKGLDDDEEHQSSRKRVRWLTAEDDRLIKWVKEGKEWRWIFGQFPDRTSGSVRTRWHGKLKSKAERV</sequence>
<feature type="region of interest" description="Disordered" evidence="1">
    <location>
        <begin position="16"/>
        <end position="37"/>
    </location>
</feature>
<gene>
    <name evidence="4" type="ORF">H2201_009036</name>
</gene>
<feature type="non-terminal residue" evidence="4">
    <location>
        <position position="1"/>
    </location>
</feature>
<dbReference type="Gene3D" id="1.10.10.60">
    <property type="entry name" value="Homeodomain-like"/>
    <property type="match status" value="1"/>
</dbReference>
<evidence type="ECO:0000313" key="5">
    <source>
        <dbReference type="Proteomes" id="UP001172684"/>
    </source>
</evidence>
<keyword evidence="5" id="KW-1185">Reference proteome</keyword>
<evidence type="ECO:0000259" key="3">
    <source>
        <dbReference type="PROSITE" id="PS51294"/>
    </source>
</evidence>
<evidence type="ECO:0000313" key="4">
    <source>
        <dbReference type="EMBL" id="KAJ9654191.1"/>
    </source>
</evidence>
<dbReference type="EMBL" id="JAPDRL010000258">
    <property type="protein sequence ID" value="KAJ9654191.1"/>
    <property type="molecule type" value="Genomic_DNA"/>
</dbReference>
<evidence type="ECO:0008006" key="6">
    <source>
        <dbReference type="Google" id="ProtNLM"/>
    </source>
</evidence>
<evidence type="ECO:0000256" key="1">
    <source>
        <dbReference type="SAM" id="MobiDB-lite"/>
    </source>
</evidence>
<proteinExistence type="predicted"/>
<evidence type="ECO:0000259" key="2">
    <source>
        <dbReference type="PROSITE" id="PS50090"/>
    </source>
</evidence>
<reference evidence="4" key="1">
    <citation type="submission" date="2022-10" db="EMBL/GenBank/DDBJ databases">
        <title>Culturing micro-colonial fungi from biological soil crusts in the Mojave desert and describing Neophaeococcomyces mojavensis, and introducing the new genera and species Taxawa tesnikishii.</title>
        <authorList>
            <person name="Kurbessoian T."/>
            <person name="Stajich J.E."/>
        </authorList>
    </citation>
    <scope>NUCLEOTIDE SEQUENCE</scope>
    <source>
        <strain evidence="4">TK_1</strain>
    </source>
</reference>
<feature type="region of interest" description="Disordered" evidence="1">
    <location>
        <begin position="158"/>
        <end position="229"/>
    </location>
</feature>
<dbReference type="Proteomes" id="UP001172684">
    <property type="component" value="Unassembled WGS sequence"/>
</dbReference>
<accession>A0ABQ9NJQ5</accession>